<protein>
    <submittedName>
        <fullName evidence="2">Arc-like DNA binding domain-containing protein</fullName>
    </submittedName>
</protein>
<evidence type="ECO:0000259" key="1">
    <source>
        <dbReference type="Pfam" id="PF22513"/>
    </source>
</evidence>
<reference evidence="2 3" key="1">
    <citation type="submission" date="2016-11" db="EMBL/GenBank/DDBJ databases">
        <authorList>
            <person name="Jaros S."/>
            <person name="Januszkiewicz K."/>
            <person name="Wedrychowicz H."/>
        </authorList>
    </citation>
    <scope>NUCLEOTIDE SEQUENCE [LARGE SCALE GENOMIC DNA]</scope>
    <source>
        <strain evidence="2 3">DSM 19980</strain>
    </source>
</reference>
<dbReference type="Pfam" id="PF22513">
    <property type="entry name" value="FitA-like_RHH"/>
    <property type="match status" value="1"/>
</dbReference>
<sequence length="81" mass="9284">MASLTVKNIPDELYDRLKTSAALHRRSINSELLIYLERALLPSNATPEQHLDKARELRQQVRTDRLLSEADITDAKNDGRQ</sequence>
<dbReference type="InterPro" id="IPR013321">
    <property type="entry name" value="Arc_rbn_hlx_hlx"/>
</dbReference>
<dbReference type="Gene3D" id="1.10.1220.10">
    <property type="entry name" value="Met repressor-like"/>
    <property type="match status" value="1"/>
</dbReference>
<dbReference type="InterPro" id="IPR010985">
    <property type="entry name" value="Ribbon_hlx_hlx"/>
</dbReference>
<feature type="domain" description="Antitoxin FitA-like ribbon-helix-helix" evidence="1">
    <location>
        <begin position="2"/>
        <end position="40"/>
    </location>
</feature>
<proteinExistence type="predicted"/>
<dbReference type="Proteomes" id="UP000184346">
    <property type="component" value="Unassembled WGS sequence"/>
</dbReference>
<dbReference type="EMBL" id="FQUJ01000002">
    <property type="protein sequence ID" value="SHE43781.1"/>
    <property type="molecule type" value="Genomic_DNA"/>
</dbReference>
<evidence type="ECO:0000313" key="2">
    <source>
        <dbReference type="EMBL" id="SHE43781.1"/>
    </source>
</evidence>
<dbReference type="GO" id="GO:0006355">
    <property type="term" value="P:regulation of DNA-templated transcription"/>
    <property type="evidence" value="ECO:0007669"/>
    <property type="project" value="InterPro"/>
</dbReference>
<keyword evidence="3" id="KW-1185">Reference proteome</keyword>
<organism evidence="2 3">
    <name type="scientific">Modicisalibacter ilicicola DSM 19980</name>
    <dbReference type="NCBI Taxonomy" id="1121942"/>
    <lineage>
        <taxon>Bacteria</taxon>
        <taxon>Pseudomonadati</taxon>
        <taxon>Pseudomonadota</taxon>
        <taxon>Gammaproteobacteria</taxon>
        <taxon>Oceanospirillales</taxon>
        <taxon>Halomonadaceae</taxon>
        <taxon>Modicisalibacter</taxon>
    </lineage>
</organism>
<dbReference type="SUPFAM" id="SSF47598">
    <property type="entry name" value="Ribbon-helix-helix"/>
    <property type="match status" value="1"/>
</dbReference>
<accession>A0A1M4TH37</accession>
<evidence type="ECO:0000313" key="3">
    <source>
        <dbReference type="Proteomes" id="UP000184346"/>
    </source>
</evidence>
<gene>
    <name evidence="2" type="ORF">SAMN02745148_00448</name>
</gene>
<name>A0A1M4TH37_9GAMM</name>
<dbReference type="RefSeq" id="WP_072819273.1">
    <property type="nucleotide sequence ID" value="NZ_FQUJ01000002.1"/>
</dbReference>
<dbReference type="STRING" id="1121942.SAMN02745148_00448"/>
<dbReference type="AlphaFoldDB" id="A0A1M4TH37"/>
<dbReference type="InterPro" id="IPR053853">
    <property type="entry name" value="FitA-like_RHH"/>
</dbReference>
<dbReference type="OrthoDB" id="2389872at2"/>